<keyword evidence="3 6" id="KW-0812">Transmembrane</keyword>
<dbReference type="PROSITE" id="PS50850">
    <property type="entry name" value="MFS"/>
    <property type="match status" value="1"/>
</dbReference>
<feature type="transmembrane region" description="Helical" evidence="6">
    <location>
        <begin position="160"/>
        <end position="179"/>
    </location>
</feature>
<dbReference type="GO" id="GO:0022857">
    <property type="term" value="F:transmembrane transporter activity"/>
    <property type="evidence" value="ECO:0007669"/>
    <property type="project" value="InterPro"/>
</dbReference>
<evidence type="ECO:0000256" key="4">
    <source>
        <dbReference type="ARBA" id="ARBA00022989"/>
    </source>
</evidence>
<feature type="transmembrane region" description="Helical" evidence="6">
    <location>
        <begin position="70"/>
        <end position="92"/>
    </location>
</feature>
<dbReference type="PANTHER" id="PTHR43124">
    <property type="entry name" value="PURINE EFFLUX PUMP PBUE"/>
    <property type="match status" value="1"/>
</dbReference>
<feature type="domain" description="Major facilitator superfamily (MFS) profile" evidence="7">
    <location>
        <begin position="2"/>
        <end position="377"/>
    </location>
</feature>
<dbReference type="CDD" id="cd17324">
    <property type="entry name" value="MFS_NepI_like"/>
    <property type="match status" value="1"/>
</dbReference>
<dbReference type="InterPro" id="IPR036259">
    <property type="entry name" value="MFS_trans_sf"/>
</dbReference>
<evidence type="ECO:0000256" key="5">
    <source>
        <dbReference type="ARBA" id="ARBA00023136"/>
    </source>
</evidence>
<feature type="transmembrane region" description="Helical" evidence="6">
    <location>
        <begin position="323"/>
        <end position="348"/>
    </location>
</feature>
<name>A0A8J3J687_9ACTN</name>
<evidence type="ECO:0000313" key="9">
    <source>
        <dbReference type="Proteomes" id="UP000612808"/>
    </source>
</evidence>
<feature type="transmembrane region" description="Helical" evidence="6">
    <location>
        <begin position="354"/>
        <end position="374"/>
    </location>
</feature>
<dbReference type="SUPFAM" id="SSF103473">
    <property type="entry name" value="MFS general substrate transporter"/>
    <property type="match status" value="1"/>
</dbReference>
<comment type="caution">
    <text evidence="8">The sequence shown here is derived from an EMBL/GenBank/DDBJ whole genome shotgun (WGS) entry which is preliminary data.</text>
</comment>
<dbReference type="GO" id="GO:0005886">
    <property type="term" value="C:plasma membrane"/>
    <property type="evidence" value="ECO:0007669"/>
    <property type="project" value="UniProtKB-SubCell"/>
</dbReference>
<comment type="subcellular location">
    <subcellularLocation>
        <location evidence="1">Cell membrane</location>
        <topology evidence="1">Multi-pass membrane protein</topology>
    </subcellularLocation>
</comment>
<evidence type="ECO:0000259" key="7">
    <source>
        <dbReference type="PROSITE" id="PS50850"/>
    </source>
</evidence>
<dbReference type="Gene3D" id="1.20.1250.20">
    <property type="entry name" value="MFS general substrate transporter like domains"/>
    <property type="match status" value="1"/>
</dbReference>
<evidence type="ECO:0000256" key="1">
    <source>
        <dbReference type="ARBA" id="ARBA00004651"/>
    </source>
</evidence>
<protein>
    <submittedName>
        <fullName evidence="8">MFS transporter</fullName>
    </submittedName>
</protein>
<dbReference type="InterPro" id="IPR011701">
    <property type="entry name" value="MFS"/>
</dbReference>
<dbReference type="InterPro" id="IPR020846">
    <property type="entry name" value="MFS_dom"/>
</dbReference>
<feature type="transmembrane region" description="Helical" evidence="6">
    <location>
        <begin position="266"/>
        <end position="284"/>
    </location>
</feature>
<evidence type="ECO:0000256" key="2">
    <source>
        <dbReference type="ARBA" id="ARBA00022475"/>
    </source>
</evidence>
<dbReference type="PANTHER" id="PTHR43124:SF3">
    <property type="entry name" value="CHLORAMPHENICOL EFFLUX PUMP RV0191"/>
    <property type="match status" value="1"/>
</dbReference>
<feature type="transmembrane region" description="Helical" evidence="6">
    <location>
        <begin position="290"/>
        <end position="311"/>
    </location>
</feature>
<keyword evidence="9" id="KW-1185">Reference proteome</keyword>
<evidence type="ECO:0000313" key="8">
    <source>
        <dbReference type="EMBL" id="GID10962.1"/>
    </source>
</evidence>
<dbReference type="InterPro" id="IPR050189">
    <property type="entry name" value="MFS_Efflux_Transporters"/>
</dbReference>
<evidence type="ECO:0000256" key="3">
    <source>
        <dbReference type="ARBA" id="ARBA00022692"/>
    </source>
</evidence>
<dbReference type="Pfam" id="PF07690">
    <property type="entry name" value="MFS_1"/>
    <property type="match status" value="1"/>
</dbReference>
<feature type="transmembrane region" description="Helical" evidence="6">
    <location>
        <begin position="98"/>
        <end position="120"/>
    </location>
</feature>
<keyword evidence="5 6" id="KW-0472">Membrane</keyword>
<dbReference type="AlphaFoldDB" id="A0A8J3J687"/>
<accession>A0A8J3J687</accession>
<reference evidence="8" key="1">
    <citation type="submission" date="2021-01" db="EMBL/GenBank/DDBJ databases">
        <title>Whole genome shotgun sequence of Actinocatenispora rupis NBRC 107355.</title>
        <authorList>
            <person name="Komaki H."/>
            <person name="Tamura T."/>
        </authorList>
    </citation>
    <scope>NUCLEOTIDE SEQUENCE</scope>
    <source>
        <strain evidence="8">NBRC 107355</strain>
    </source>
</reference>
<feature type="transmembrane region" description="Helical" evidence="6">
    <location>
        <begin position="236"/>
        <end position="259"/>
    </location>
</feature>
<evidence type="ECO:0000256" key="6">
    <source>
        <dbReference type="SAM" id="Phobius"/>
    </source>
</evidence>
<gene>
    <name evidence="8" type="ORF">Aru02nite_18510</name>
</gene>
<feature type="transmembrane region" description="Helical" evidence="6">
    <location>
        <begin position="39"/>
        <end position="63"/>
    </location>
</feature>
<feature type="transmembrane region" description="Helical" evidence="6">
    <location>
        <begin position="200"/>
        <end position="224"/>
    </location>
</feature>
<feature type="transmembrane region" description="Helical" evidence="6">
    <location>
        <begin position="132"/>
        <end position="154"/>
    </location>
</feature>
<dbReference type="RefSeq" id="WP_203656616.1">
    <property type="nucleotide sequence ID" value="NZ_BAAAZM010000004.1"/>
</dbReference>
<sequence length="391" mass="38265">MRPAVLSLMVVVFGLTTGEFVIAGILPDIAGDVGVSVPAAGRLITAYAVGMIVGGPVVTLATARIGRKPLALGLIAVAVAGNVGSALAPGYVPLVVSRFVAGSVVATFFAVAVATAVGMAPAGRQASTVAKVALGMNLGIVAGTPLGTVVGQHLGWRVTFGAVAAFTAAGLLLVARYVPARPAAATGTVRGELRVFAHRGLQLAVALTALGNLGVAGVFTYVAVLLTGLAGFPPAAVPVLLVGYGIGAVVGNSVGGWLADRSLMPSLVGLFAALAVVLAAFGLAGGNRTVAAALTVLLGALAFAVVPGTQARILSAARAAPTLGVAVNASGYQLAAAFAGVLGGWLVAGPGPRWLPLAGALTTLAAVALGYAMLRGDRRAVSTDAVPVDAP</sequence>
<dbReference type="EMBL" id="BOMB01000010">
    <property type="protein sequence ID" value="GID10962.1"/>
    <property type="molecule type" value="Genomic_DNA"/>
</dbReference>
<dbReference type="Proteomes" id="UP000612808">
    <property type="component" value="Unassembled WGS sequence"/>
</dbReference>
<keyword evidence="2" id="KW-1003">Cell membrane</keyword>
<organism evidence="8 9">
    <name type="scientific">Actinocatenispora rupis</name>
    <dbReference type="NCBI Taxonomy" id="519421"/>
    <lineage>
        <taxon>Bacteria</taxon>
        <taxon>Bacillati</taxon>
        <taxon>Actinomycetota</taxon>
        <taxon>Actinomycetes</taxon>
        <taxon>Micromonosporales</taxon>
        <taxon>Micromonosporaceae</taxon>
        <taxon>Actinocatenispora</taxon>
    </lineage>
</organism>
<keyword evidence="4 6" id="KW-1133">Transmembrane helix</keyword>
<proteinExistence type="predicted"/>